<keyword evidence="1" id="KW-0732">Signal</keyword>
<reference evidence="3" key="1">
    <citation type="submission" date="2017-09" db="EMBL/GenBank/DDBJ databases">
        <authorList>
            <person name="Varghese N."/>
            <person name="Submissions S."/>
        </authorList>
    </citation>
    <scope>NUCLEOTIDE SEQUENCE [LARGE SCALE GENOMIC DNA]</scope>
    <source>
        <strain evidence="3">CGMCC 1.12803</strain>
    </source>
</reference>
<organism evidence="2 3">
    <name type="scientific">Pedobacter xixiisoli</name>
    <dbReference type="NCBI Taxonomy" id="1476464"/>
    <lineage>
        <taxon>Bacteria</taxon>
        <taxon>Pseudomonadati</taxon>
        <taxon>Bacteroidota</taxon>
        <taxon>Sphingobacteriia</taxon>
        <taxon>Sphingobacteriales</taxon>
        <taxon>Sphingobacteriaceae</taxon>
        <taxon>Pedobacter</taxon>
    </lineage>
</organism>
<dbReference type="OrthoDB" id="5442696at2"/>
<dbReference type="AlphaFoldDB" id="A0A286AEF6"/>
<feature type="signal peptide" evidence="1">
    <location>
        <begin position="1"/>
        <end position="25"/>
    </location>
</feature>
<gene>
    <name evidence="2" type="ORF">SAMN06297358_3989</name>
</gene>
<evidence type="ECO:0000313" key="3">
    <source>
        <dbReference type="Proteomes" id="UP000219281"/>
    </source>
</evidence>
<proteinExistence type="predicted"/>
<dbReference type="RefSeq" id="WP_097133742.1">
    <property type="nucleotide sequence ID" value="NZ_OCMT01000004.1"/>
</dbReference>
<accession>A0A286AEF6</accession>
<sequence length="453" mass="50654">MINQPKLLTLLGTFLGISLGHFAYAQSDDLYTRDSTYTLTESPGNTHLLRLKKGYLLGDGITFISGKGNFNLSPSLQTLYAVNSINKNLSDPNAMFAINRARLNVFSNLFDNKISLNARINFAANHTSTTTGVRTFNPTLQEANIEYRPSRTHVFNFGLRADYVDGRETRIEGESLGFIDRSLISDAFDAIFDFGIRYKGNYRLGGSHLLKPYLSITTGDSRSALQKNFGGFKYGARLDYLPFDKFSRGGEFYMDDLYREEKPKLVVGVAYSYNDGATSAKGTNGGRWLYGDAEQNILLPKYSKLAADYLFKYNGFYSMGGFVITKAQVPDNIAGEFRLNGTFNPYSSTQTADQIKNTVLSRLNLGRGFNVQAGYLLQSNWAFGGRFSALKEDNVTATFADNDKAYTFVTTKYLSAHALKIQFELGYSQLRQSLKTSTQNGTYYSQIQFTIQL</sequence>
<evidence type="ECO:0000256" key="1">
    <source>
        <dbReference type="SAM" id="SignalP"/>
    </source>
</evidence>
<evidence type="ECO:0008006" key="4">
    <source>
        <dbReference type="Google" id="ProtNLM"/>
    </source>
</evidence>
<dbReference type="Proteomes" id="UP000219281">
    <property type="component" value="Unassembled WGS sequence"/>
</dbReference>
<dbReference type="EMBL" id="OCMT01000004">
    <property type="protein sequence ID" value="SOD20275.1"/>
    <property type="molecule type" value="Genomic_DNA"/>
</dbReference>
<protein>
    <recommendedName>
        <fullName evidence="4">Short chain amide porin</fullName>
    </recommendedName>
</protein>
<keyword evidence="3" id="KW-1185">Reference proteome</keyword>
<feature type="chain" id="PRO_5012718781" description="Short chain amide porin" evidence="1">
    <location>
        <begin position="26"/>
        <end position="453"/>
    </location>
</feature>
<name>A0A286AEF6_9SPHI</name>
<evidence type="ECO:0000313" key="2">
    <source>
        <dbReference type="EMBL" id="SOD20275.1"/>
    </source>
</evidence>